<name>A0A453BJ54_AEGTS</name>
<dbReference type="AlphaFoldDB" id="A0A453BJ54"/>
<dbReference type="Gramene" id="AET2Gv20526400.42">
    <property type="protein sequence ID" value="AET2Gv20526400.42"/>
    <property type="gene ID" value="AET2Gv20526400"/>
</dbReference>
<feature type="region of interest" description="Disordered" evidence="1">
    <location>
        <begin position="16"/>
        <end position="81"/>
    </location>
</feature>
<reference evidence="3" key="2">
    <citation type="journal article" date="2017" name="Nat. Plants">
        <title>The Aegilops tauschii genome reveals multiple impacts of transposons.</title>
        <authorList>
            <person name="Zhao G."/>
            <person name="Zou C."/>
            <person name="Li K."/>
            <person name="Wang K."/>
            <person name="Li T."/>
            <person name="Gao L."/>
            <person name="Zhang X."/>
            <person name="Wang H."/>
            <person name="Yang Z."/>
            <person name="Liu X."/>
            <person name="Jiang W."/>
            <person name="Mao L."/>
            <person name="Kong X."/>
            <person name="Jiao Y."/>
            <person name="Jia J."/>
        </authorList>
    </citation>
    <scope>NUCLEOTIDE SEQUENCE [LARGE SCALE GENOMIC DNA]</scope>
    <source>
        <strain evidence="3">cv. AL8/78</strain>
    </source>
</reference>
<protein>
    <submittedName>
        <fullName evidence="2">Uncharacterized protein</fullName>
    </submittedName>
</protein>
<evidence type="ECO:0000313" key="3">
    <source>
        <dbReference type="Proteomes" id="UP000015105"/>
    </source>
</evidence>
<dbReference type="Gramene" id="AET2Gv20526400.43">
    <property type="protein sequence ID" value="AET2Gv20526400.43"/>
    <property type="gene ID" value="AET2Gv20526400"/>
</dbReference>
<reference evidence="2" key="4">
    <citation type="submission" date="2019-03" db="UniProtKB">
        <authorList>
            <consortium name="EnsemblPlants"/>
        </authorList>
    </citation>
    <scope>IDENTIFICATION</scope>
</reference>
<keyword evidence="3" id="KW-1185">Reference proteome</keyword>
<organism evidence="2 3">
    <name type="scientific">Aegilops tauschii subsp. strangulata</name>
    <name type="common">Goatgrass</name>
    <dbReference type="NCBI Taxonomy" id="200361"/>
    <lineage>
        <taxon>Eukaryota</taxon>
        <taxon>Viridiplantae</taxon>
        <taxon>Streptophyta</taxon>
        <taxon>Embryophyta</taxon>
        <taxon>Tracheophyta</taxon>
        <taxon>Spermatophyta</taxon>
        <taxon>Magnoliopsida</taxon>
        <taxon>Liliopsida</taxon>
        <taxon>Poales</taxon>
        <taxon>Poaceae</taxon>
        <taxon>BOP clade</taxon>
        <taxon>Pooideae</taxon>
        <taxon>Triticodae</taxon>
        <taxon>Triticeae</taxon>
        <taxon>Triticinae</taxon>
        <taxon>Aegilops</taxon>
    </lineage>
</organism>
<sequence>SPWCPSSLRRRRIWTRSRESAASRAAARRPCGEDERAARRTCREHGRAAHRRPSHSPAEDGAQPPRRRTPPTCRPVVQTATASRRQVYCTEKRYRGMKQASRCARRPATALIVALTEHRGRLDRACPPPVDA</sequence>
<feature type="compositionally biased region" description="Basic and acidic residues" evidence="1">
    <location>
        <begin position="30"/>
        <end position="47"/>
    </location>
</feature>
<evidence type="ECO:0000313" key="2">
    <source>
        <dbReference type="EnsemblPlants" id="AET2Gv20526400.43"/>
    </source>
</evidence>
<dbReference type="EnsemblPlants" id="AET2Gv20526400.41">
    <property type="protein sequence ID" value="AET2Gv20526400.41"/>
    <property type="gene ID" value="AET2Gv20526400"/>
</dbReference>
<reference evidence="2" key="5">
    <citation type="journal article" date="2021" name="G3 (Bethesda)">
        <title>Aegilops tauschii genome assembly Aet v5.0 features greater sequence contiguity and improved annotation.</title>
        <authorList>
            <person name="Wang L."/>
            <person name="Zhu T."/>
            <person name="Rodriguez J.C."/>
            <person name="Deal K.R."/>
            <person name="Dubcovsky J."/>
            <person name="McGuire P.E."/>
            <person name="Lux T."/>
            <person name="Spannagl M."/>
            <person name="Mayer K.F.X."/>
            <person name="Baldrich P."/>
            <person name="Meyers B.C."/>
            <person name="Huo N."/>
            <person name="Gu Y.Q."/>
            <person name="Zhou H."/>
            <person name="Devos K.M."/>
            <person name="Bennetzen J.L."/>
            <person name="Unver T."/>
            <person name="Budak H."/>
            <person name="Gulick P.J."/>
            <person name="Galiba G."/>
            <person name="Kalapos B."/>
            <person name="Nelson D.R."/>
            <person name="Li P."/>
            <person name="You F.M."/>
            <person name="Luo M.C."/>
            <person name="Dvorak J."/>
        </authorList>
    </citation>
    <scope>NUCLEOTIDE SEQUENCE [LARGE SCALE GENOMIC DNA]</scope>
    <source>
        <strain evidence="2">cv. AL8/78</strain>
    </source>
</reference>
<dbReference type="Proteomes" id="UP000015105">
    <property type="component" value="Chromosome 2D"/>
</dbReference>
<accession>A0A453BJ54</accession>
<dbReference type="Gramene" id="AET2Gv20526400.41">
    <property type="protein sequence ID" value="AET2Gv20526400.41"/>
    <property type="gene ID" value="AET2Gv20526400"/>
</dbReference>
<reference evidence="2" key="3">
    <citation type="journal article" date="2017" name="Nature">
        <title>Genome sequence of the progenitor of the wheat D genome Aegilops tauschii.</title>
        <authorList>
            <person name="Luo M.C."/>
            <person name="Gu Y.Q."/>
            <person name="Puiu D."/>
            <person name="Wang H."/>
            <person name="Twardziok S.O."/>
            <person name="Deal K.R."/>
            <person name="Huo N."/>
            <person name="Zhu T."/>
            <person name="Wang L."/>
            <person name="Wang Y."/>
            <person name="McGuire P.E."/>
            <person name="Liu S."/>
            <person name="Long H."/>
            <person name="Ramasamy R.K."/>
            <person name="Rodriguez J.C."/>
            <person name="Van S.L."/>
            <person name="Yuan L."/>
            <person name="Wang Z."/>
            <person name="Xia Z."/>
            <person name="Xiao L."/>
            <person name="Anderson O.D."/>
            <person name="Ouyang S."/>
            <person name="Liang Y."/>
            <person name="Zimin A.V."/>
            <person name="Pertea G."/>
            <person name="Qi P."/>
            <person name="Bennetzen J.L."/>
            <person name="Dai X."/>
            <person name="Dawson M.W."/>
            <person name="Muller H.G."/>
            <person name="Kugler K."/>
            <person name="Rivarola-Duarte L."/>
            <person name="Spannagl M."/>
            <person name="Mayer K.F.X."/>
            <person name="Lu F.H."/>
            <person name="Bevan M.W."/>
            <person name="Leroy P."/>
            <person name="Li P."/>
            <person name="You F.M."/>
            <person name="Sun Q."/>
            <person name="Liu Z."/>
            <person name="Lyons E."/>
            <person name="Wicker T."/>
            <person name="Salzberg S.L."/>
            <person name="Devos K.M."/>
            <person name="Dvorak J."/>
        </authorList>
    </citation>
    <scope>NUCLEOTIDE SEQUENCE [LARGE SCALE GENOMIC DNA]</scope>
    <source>
        <strain evidence="2">cv. AL8/78</strain>
    </source>
</reference>
<reference evidence="3" key="1">
    <citation type="journal article" date="2014" name="Science">
        <title>Ancient hybridizations among the ancestral genomes of bread wheat.</title>
        <authorList>
            <consortium name="International Wheat Genome Sequencing Consortium,"/>
            <person name="Marcussen T."/>
            <person name="Sandve S.R."/>
            <person name="Heier L."/>
            <person name="Spannagl M."/>
            <person name="Pfeifer M."/>
            <person name="Jakobsen K.S."/>
            <person name="Wulff B.B."/>
            <person name="Steuernagel B."/>
            <person name="Mayer K.F."/>
            <person name="Olsen O.A."/>
        </authorList>
    </citation>
    <scope>NUCLEOTIDE SEQUENCE [LARGE SCALE GENOMIC DNA]</scope>
    <source>
        <strain evidence="3">cv. AL8/78</strain>
    </source>
</reference>
<evidence type="ECO:0000256" key="1">
    <source>
        <dbReference type="SAM" id="MobiDB-lite"/>
    </source>
</evidence>
<dbReference type="EnsemblPlants" id="AET2Gv20526400.42">
    <property type="protein sequence ID" value="AET2Gv20526400.42"/>
    <property type="gene ID" value="AET2Gv20526400"/>
</dbReference>
<dbReference type="EnsemblPlants" id="AET2Gv20526400.43">
    <property type="protein sequence ID" value="AET2Gv20526400.43"/>
    <property type="gene ID" value="AET2Gv20526400"/>
</dbReference>
<proteinExistence type="predicted"/>